<keyword evidence="1" id="KW-0812">Transmembrane</keyword>
<feature type="transmembrane region" description="Helical" evidence="1">
    <location>
        <begin position="52"/>
        <end position="72"/>
    </location>
</feature>
<feature type="transmembrane region" description="Helical" evidence="1">
    <location>
        <begin position="12"/>
        <end position="32"/>
    </location>
</feature>
<organism evidence="2 3">
    <name type="scientific">Cohnella herbarum</name>
    <dbReference type="NCBI Taxonomy" id="2728023"/>
    <lineage>
        <taxon>Bacteria</taxon>
        <taxon>Bacillati</taxon>
        <taxon>Bacillota</taxon>
        <taxon>Bacilli</taxon>
        <taxon>Bacillales</taxon>
        <taxon>Paenibacillaceae</taxon>
        <taxon>Cohnella</taxon>
    </lineage>
</organism>
<evidence type="ECO:0000256" key="1">
    <source>
        <dbReference type="SAM" id="Phobius"/>
    </source>
</evidence>
<accession>A0A7Z2ZNG3</accession>
<keyword evidence="1" id="KW-0472">Membrane</keyword>
<feature type="transmembrane region" description="Helical" evidence="1">
    <location>
        <begin position="93"/>
        <end position="110"/>
    </location>
</feature>
<protein>
    <submittedName>
        <fullName evidence="2">DUF2306 domain-containing protein</fullName>
    </submittedName>
</protein>
<dbReference type="KEGG" id="cheb:HH215_24790"/>
<evidence type="ECO:0000313" key="2">
    <source>
        <dbReference type="EMBL" id="QJD86074.1"/>
    </source>
</evidence>
<reference evidence="2 3" key="1">
    <citation type="submission" date="2020-04" db="EMBL/GenBank/DDBJ databases">
        <title>Genome sequencing of novel species.</title>
        <authorList>
            <person name="Heo J."/>
            <person name="Kim S.-J."/>
            <person name="Kim J.-S."/>
            <person name="Hong S.-B."/>
            <person name="Kwon S.-W."/>
        </authorList>
    </citation>
    <scope>NUCLEOTIDE SEQUENCE [LARGE SCALE GENOMIC DNA]</scope>
    <source>
        <strain evidence="2 3">MFER-1</strain>
    </source>
</reference>
<dbReference type="AlphaFoldDB" id="A0A7Z2ZNG3"/>
<dbReference type="Pfam" id="PF10067">
    <property type="entry name" value="DUF2306"/>
    <property type="match status" value="1"/>
</dbReference>
<dbReference type="Proteomes" id="UP000502248">
    <property type="component" value="Chromosome"/>
</dbReference>
<dbReference type="InterPro" id="IPR018750">
    <property type="entry name" value="DUF2306_membrane"/>
</dbReference>
<keyword evidence="1" id="KW-1133">Transmembrane helix</keyword>
<proteinExistence type="predicted"/>
<feature type="transmembrane region" description="Helical" evidence="1">
    <location>
        <begin position="185"/>
        <end position="205"/>
    </location>
</feature>
<keyword evidence="3" id="KW-1185">Reference proteome</keyword>
<feature type="transmembrane region" description="Helical" evidence="1">
    <location>
        <begin position="116"/>
        <end position="137"/>
    </location>
</feature>
<sequence length="225" mass="25796">MIRAIKGNKWLTTVAFLAIAVSLFSAFQYFVMGANKSGLVLEKLRVMNLDDLWYVILYIHIATSIAAICTGWTQFIGQIRAKSIRVHRTIGRIYSYSVLLGGISGAYLSFYATGGWVSSAGFLLLSLLWLYTLFQGIRAIAARKDRLEHQKWMTRNYALTFAAVMLRIYIPISIALFGFEAFNDFYRVIAWLCWVPNLFFAQWLLNRSKPKTIGRRREGGMHEIR</sequence>
<dbReference type="RefSeq" id="WP_169282326.1">
    <property type="nucleotide sequence ID" value="NZ_CP051680.1"/>
</dbReference>
<dbReference type="EMBL" id="CP051680">
    <property type="protein sequence ID" value="QJD86074.1"/>
    <property type="molecule type" value="Genomic_DNA"/>
</dbReference>
<name>A0A7Z2ZNG3_9BACL</name>
<evidence type="ECO:0000313" key="3">
    <source>
        <dbReference type="Proteomes" id="UP000502248"/>
    </source>
</evidence>
<feature type="transmembrane region" description="Helical" evidence="1">
    <location>
        <begin position="157"/>
        <end position="179"/>
    </location>
</feature>
<gene>
    <name evidence="2" type="ORF">HH215_24790</name>
</gene>